<dbReference type="Gene3D" id="3.30.1380.20">
    <property type="entry name" value="Trafficking protein particle complex subunit 3"/>
    <property type="match status" value="1"/>
</dbReference>
<name>A0A7I8WAV7_9ANNE</name>
<evidence type="ECO:0000256" key="6">
    <source>
        <dbReference type="ARBA" id="ARBA00022892"/>
    </source>
</evidence>
<organism evidence="8 9">
    <name type="scientific">Dimorphilus gyrociliatus</name>
    <dbReference type="NCBI Taxonomy" id="2664684"/>
    <lineage>
        <taxon>Eukaryota</taxon>
        <taxon>Metazoa</taxon>
        <taxon>Spiralia</taxon>
        <taxon>Lophotrochozoa</taxon>
        <taxon>Annelida</taxon>
        <taxon>Polychaeta</taxon>
        <taxon>Polychaeta incertae sedis</taxon>
        <taxon>Dinophilidae</taxon>
        <taxon>Dimorphilus</taxon>
    </lineage>
</organism>
<keyword evidence="9" id="KW-1185">Reference proteome</keyword>
<dbReference type="OrthoDB" id="10254842at2759"/>
<dbReference type="GO" id="GO:1990071">
    <property type="term" value="C:TRAPPII protein complex"/>
    <property type="evidence" value="ECO:0007669"/>
    <property type="project" value="TreeGrafter"/>
</dbReference>
<evidence type="ECO:0000256" key="3">
    <source>
        <dbReference type="ARBA" id="ARBA00006218"/>
    </source>
</evidence>
<comment type="similarity">
    <text evidence="3">Belongs to the TRAPP small subunits family. BET3 subfamily.</text>
</comment>
<dbReference type="InterPro" id="IPR007194">
    <property type="entry name" value="TRAPP_component"/>
</dbReference>
<dbReference type="CDD" id="cd14943">
    <property type="entry name" value="TRAPPC5_Trs31"/>
    <property type="match status" value="1"/>
</dbReference>
<dbReference type="GO" id="GO:1990072">
    <property type="term" value="C:TRAPPIII protein complex"/>
    <property type="evidence" value="ECO:0007669"/>
    <property type="project" value="TreeGrafter"/>
</dbReference>
<accession>A0A7I8WAV7</accession>
<dbReference type="PANTHER" id="PTHR20902">
    <property type="entry name" value="41-2 PROTEIN ANTIGEN-RELATED"/>
    <property type="match status" value="1"/>
</dbReference>
<comment type="caution">
    <text evidence="8">The sequence shown here is derived from an EMBL/GenBank/DDBJ whole genome shotgun (WGS) entry which is preliminary data.</text>
</comment>
<gene>
    <name evidence="8" type="ORF">DGYR_LOCUS12649</name>
</gene>
<dbReference type="SUPFAM" id="SSF111126">
    <property type="entry name" value="Ligand-binding domain in the NO signalling and Golgi transport"/>
    <property type="match status" value="1"/>
</dbReference>
<dbReference type="GO" id="GO:0006888">
    <property type="term" value="P:endoplasmic reticulum to Golgi vesicle-mediated transport"/>
    <property type="evidence" value="ECO:0007669"/>
    <property type="project" value="TreeGrafter"/>
</dbReference>
<comment type="subcellular location">
    <subcellularLocation>
        <location evidence="2">Endoplasmic reticulum</location>
    </subcellularLocation>
    <subcellularLocation>
        <location evidence="1">Golgi apparatus</location>
        <location evidence="1">cis-Golgi network</location>
    </subcellularLocation>
</comment>
<protein>
    <submittedName>
        <fullName evidence="8">DgyrCDS13480</fullName>
    </submittedName>
</protein>
<dbReference type="EMBL" id="CAJFCJ010000025">
    <property type="protein sequence ID" value="CAD5125238.1"/>
    <property type="molecule type" value="Genomic_DNA"/>
</dbReference>
<keyword evidence="6" id="KW-0931">ER-Golgi transport</keyword>
<sequence length="202" mass="23285">MSSQRKTANILDRPLSKGKSEVNISTFAFLFSELVHYARTRVKQQTNNELHDKLADFGKHVGSRLVDVLFLRERSYKRETKLLNVLLFIKSNLWKSLFGKEADGLEKDNEEDNIYYVTEKEPLVNKFVSLNTDHAKETYNVNCAAFISGIIEEVLNCCNFVSLNKILNMYYLLNALFLHFLHYSASKGYFPLASRNSISNNI</sequence>
<evidence type="ECO:0000313" key="8">
    <source>
        <dbReference type="EMBL" id="CAD5125238.1"/>
    </source>
</evidence>
<dbReference type="GO" id="GO:0005783">
    <property type="term" value="C:endoplasmic reticulum"/>
    <property type="evidence" value="ECO:0007669"/>
    <property type="project" value="UniProtKB-SubCell"/>
</dbReference>
<keyword evidence="4" id="KW-0813">Transport</keyword>
<evidence type="ECO:0000256" key="4">
    <source>
        <dbReference type="ARBA" id="ARBA00022448"/>
    </source>
</evidence>
<dbReference type="InterPro" id="IPR024096">
    <property type="entry name" value="NO_sig/Golgi_transp_ligand-bd"/>
</dbReference>
<dbReference type="Pfam" id="PF04051">
    <property type="entry name" value="TRAPP"/>
    <property type="match status" value="1"/>
</dbReference>
<evidence type="ECO:0000256" key="5">
    <source>
        <dbReference type="ARBA" id="ARBA00022824"/>
    </source>
</evidence>
<dbReference type="AlphaFoldDB" id="A0A7I8WAV7"/>
<dbReference type="GO" id="GO:1990070">
    <property type="term" value="C:TRAPPI protein complex"/>
    <property type="evidence" value="ECO:0007669"/>
    <property type="project" value="TreeGrafter"/>
</dbReference>
<dbReference type="Proteomes" id="UP000549394">
    <property type="component" value="Unassembled WGS sequence"/>
</dbReference>
<dbReference type="InterPro" id="IPR016696">
    <property type="entry name" value="TRAPP-I_su5"/>
</dbReference>
<keyword evidence="5" id="KW-0256">Endoplasmic reticulum</keyword>
<evidence type="ECO:0000256" key="7">
    <source>
        <dbReference type="ARBA" id="ARBA00023034"/>
    </source>
</evidence>
<evidence type="ECO:0000313" key="9">
    <source>
        <dbReference type="Proteomes" id="UP000549394"/>
    </source>
</evidence>
<proteinExistence type="inferred from homology"/>
<evidence type="ECO:0000256" key="1">
    <source>
        <dbReference type="ARBA" id="ARBA00004222"/>
    </source>
</evidence>
<reference evidence="8 9" key="1">
    <citation type="submission" date="2020-08" db="EMBL/GenBank/DDBJ databases">
        <authorList>
            <person name="Hejnol A."/>
        </authorList>
    </citation>
    <scope>NUCLEOTIDE SEQUENCE [LARGE SCALE GENOMIC DNA]</scope>
</reference>
<dbReference type="PANTHER" id="PTHR20902:SF0">
    <property type="entry name" value="TRAFFICKING PROTEIN PARTICLE COMPLEX SUBUNIT 5"/>
    <property type="match status" value="1"/>
</dbReference>
<evidence type="ECO:0000256" key="2">
    <source>
        <dbReference type="ARBA" id="ARBA00004240"/>
    </source>
</evidence>
<keyword evidence="7" id="KW-0333">Golgi apparatus</keyword>